<feature type="compositionally biased region" description="Low complexity" evidence="4">
    <location>
        <begin position="902"/>
        <end position="919"/>
    </location>
</feature>
<feature type="compositionally biased region" description="Low complexity" evidence="4">
    <location>
        <begin position="164"/>
        <end position="183"/>
    </location>
</feature>
<evidence type="ECO:0000313" key="6">
    <source>
        <dbReference type="EMBL" id="PWY96998.1"/>
    </source>
</evidence>
<keyword evidence="3" id="KW-0539">Nucleus</keyword>
<comment type="subcellular location">
    <subcellularLocation>
        <location evidence="1">Nucleus</location>
        <location evidence="1">Nucleolus</location>
    </subcellularLocation>
</comment>
<evidence type="ECO:0000313" key="7">
    <source>
        <dbReference type="Proteomes" id="UP000246740"/>
    </source>
</evidence>
<feature type="region of interest" description="Disordered" evidence="4">
    <location>
        <begin position="980"/>
        <end position="1003"/>
    </location>
</feature>
<evidence type="ECO:0000259" key="5">
    <source>
        <dbReference type="PROSITE" id="PS51366"/>
    </source>
</evidence>
<dbReference type="OrthoDB" id="361797at2759"/>
<dbReference type="InterPro" id="IPR050781">
    <property type="entry name" value="CWC22_splicing_factor"/>
</dbReference>
<feature type="region of interest" description="Disordered" evidence="4">
    <location>
        <begin position="627"/>
        <end position="651"/>
    </location>
</feature>
<reference evidence="6 7" key="1">
    <citation type="journal article" date="2018" name="Mol. Biol. Evol.">
        <title>Broad Genomic Sampling Reveals a Smut Pathogenic Ancestry of the Fungal Clade Ustilaginomycotina.</title>
        <authorList>
            <person name="Kijpornyongpan T."/>
            <person name="Mondo S.J."/>
            <person name="Barry K."/>
            <person name="Sandor L."/>
            <person name="Lee J."/>
            <person name="Lipzen A."/>
            <person name="Pangilinan J."/>
            <person name="LaButti K."/>
            <person name="Hainaut M."/>
            <person name="Henrissat B."/>
            <person name="Grigoriev I.V."/>
            <person name="Spatafora J.W."/>
            <person name="Aime M.C."/>
        </authorList>
    </citation>
    <scope>NUCLEOTIDE SEQUENCE [LARGE SCALE GENOMIC DNA]</scope>
    <source>
        <strain evidence="6 7">MCA 3645</strain>
    </source>
</reference>
<evidence type="ECO:0000256" key="4">
    <source>
        <dbReference type="SAM" id="MobiDB-lite"/>
    </source>
</evidence>
<feature type="domain" description="MI" evidence="5">
    <location>
        <begin position="738"/>
        <end position="881"/>
    </location>
</feature>
<evidence type="ECO:0000256" key="1">
    <source>
        <dbReference type="ARBA" id="ARBA00004604"/>
    </source>
</evidence>
<dbReference type="PANTHER" id="PTHR18034:SF4">
    <property type="entry name" value="NUCLEOLAR MIF4G DOMAIN-CONTAINING PROTEIN 1"/>
    <property type="match status" value="1"/>
</dbReference>
<dbReference type="GO" id="GO:0042274">
    <property type="term" value="P:ribosomal small subunit biogenesis"/>
    <property type="evidence" value="ECO:0007669"/>
    <property type="project" value="TreeGrafter"/>
</dbReference>
<evidence type="ECO:0000256" key="3">
    <source>
        <dbReference type="ARBA" id="ARBA00023242"/>
    </source>
</evidence>
<protein>
    <recommendedName>
        <fullName evidence="5">MI domain-containing protein</fullName>
    </recommendedName>
</protein>
<dbReference type="InterPro" id="IPR016024">
    <property type="entry name" value="ARM-type_fold"/>
</dbReference>
<accession>A0A317XHP7</accession>
<feature type="compositionally biased region" description="Basic and acidic residues" evidence="4">
    <location>
        <begin position="82"/>
        <end position="96"/>
    </location>
</feature>
<dbReference type="GO" id="GO:0003723">
    <property type="term" value="F:RNA binding"/>
    <property type="evidence" value="ECO:0007669"/>
    <property type="project" value="InterPro"/>
</dbReference>
<feature type="compositionally biased region" description="Acidic residues" evidence="4">
    <location>
        <begin position="323"/>
        <end position="350"/>
    </location>
</feature>
<evidence type="ECO:0000256" key="2">
    <source>
        <dbReference type="ARBA" id="ARBA00006856"/>
    </source>
</evidence>
<dbReference type="SMART" id="SM00543">
    <property type="entry name" value="MIF4G"/>
    <property type="match status" value="1"/>
</dbReference>
<dbReference type="AlphaFoldDB" id="A0A317XHP7"/>
<dbReference type="PROSITE" id="PS51366">
    <property type="entry name" value="MI"/>
    <property type="match status" value="1"/>
</dbReference>
<name>A0A317XHP7_9BASI</name>
<feature type="compositionally biased region" description="Polar residues" evidence="4">
    <location>
        <begin position="23"/>
        <end position="32"/>
    </location>
</feature>
<dbReference type="InterPro" id="IPR003890">
    <property type="entry name" value="MIF4G-like_typ-3"/>
</dbReference>
<dbReference type="SUPFAM" id="SSF48371">
    <property type="entry name" value="ARM repeat"/>
    <property type="match status" value="1"/>
</dbReference>
<feature type="compositionally biased region" description="Low complexity" evidence="4">
    <location>
        <begin position="370"/>
        <end position="382"/>
    </location>
</feature>
<keyword evidence="7" id="KW-1185">Reference proteome</keyword>
<dbReference type="EMBL" id="KZ819228">
    <property type="protein sequence ID" value="PWY96998.1"/>
    <property type="molecule type" value="Genomic_DNA"/>
</dbReference>
<feature type="compositionally biased region" description="Acidic residues" evidence="4">
    <location>
        <begin position="224"/>
        <end position="236"/>
    </location>
</feature>
<dbReference type="Pfam" id="PF02854">
    <property type="entry name" value="MIF4G"/>
    <property type="match status" value="1"/>
</dbReference>
<organism evidence="6 7">
    <name type="scientific">Testicularia cyperi</name>
    <dbReference type="NCBI Taxonomy" id="1882483"/>
    <lineage>
        <taxon>Eukaryota</taxon>
        <taxon>Fungi</taxon>
        <taxon>Dikarya</taxon>
        <taxon>Basidiomycota</taxon>
        <taxon>Ustilaginomycotina</taxon>
        <taxon>Ustilaginomycetes</taxon>
        <taxon>Ustilaginales</taxon>
        <taxon>Anthracoideaceae</taxon>
        <taxon>Testicularia</taxon>
    </lineage>
</organism>
<dbReference type="InterPro" id="IPR003891">
    <property type="entry name" value="Initiation_fac_eIF4g_MI"/>
</dbReference>
<feature type="compositionally biased region" description="Basic and acidic residues" evidence="4">
    <location>
        <begin position="111"/>
        <end position="120"/>
    </location>
</feature>
<feature type="region of interest" description="Disordered" evidence="4">
    <location>
        <begin position="1"/>
        <end position="350"/>
    </location>
</feature>
<dbReference type="InParanoid" id="A0A317XHP7"/>
<dbReference type="Pfam" id="PF02847">
    <property type="entry name" value="MA3"/>
    <property type="match status" value="1"/>
</dbReference>
<dbReference type="Proteomes" id="UP000246740">
    <property type="component" value="Unassembled WGS sequence"/>
</dbReference>
<gene>
    <name evidence="6" type="ORF">BCV70DRAFT_203243</name>
</gene>
<dbReference type="GO" id="GO:0005730">
    <property type="term" value="C:nucleolus"/>
    <property type="evidence" value="ECO:0007669"/>
    <property type="project" value="UniProtKB-SubCell"/>
</dbReference>
<feature type="compositionally biased region" description="Acidic residues" evidence="4">
    <location>
        <begin position="244"/>
        <end position="294"/>
    </location>
</feature>
<comment type="similarity">
    <text evidence="2">Belongs to the CWC22 family.</text>
</comment>
<proteinExistence type="inferred from homology"/>
<sequence length="1003" mass="108372">NGNGNGNGNGNDRERPQKKQLKSGPSYTSNQLPPKKGPIKSLRNQEKERELAAKQPPAKHRPPPTPPANANDKKRKAPQQPPKKELKIIKKSKVSETDGNDGSANPTNHAKGKDKGRDKAPSTSKSKSKPKSRAREEYANTEPPKMKLNPFTGEMEAASRSTALEKLLAKAEAGPSASSSSSSRTFGPKKSRKKMSQQEKEEEDEIRWLEYQLGKKGSTKGPDGEEIRDELDDFLDDLDRFQAEEEEEESDSDSDETEDDDDDDDEDEDGEEADEDLELDLDENENEDEGEDAEKPEGASTGDEADSAIDEGDINWDAAMATTDEEAEAEDEDDASDNDSGDEEEYDSEMEEAMELMRDFADSKKAGVESSASAPAPASATAPASTLRAKLAAEASGGAGEAARPSAAAAAAALDDLRRQAQGLLNRLGDGNIDSIVSEFEALYRTYARAHLVLDTVTNLVDTFVILHAAFVAAMHKVVGVEFAAAFVSSLLLDEYRLLTGSGSADRDKDQDQDQESSRGKECLNLTVLACELYNLQVVACPLIYDLIRMFLGQTSPDSAAAVSSSSSSSNAVGELQTIRCCGHQLKHDDSTSLKAIIALTTSRVSSTSTRSKFMLERMAELQKGSVRSGAGVGSRSAFNEASDPTSPSGSLLARMKKYLGAMANKRSVRSYEPLRISKGKWWLVGAAWTGQTDQSDAQGLTKASAIQSSSLSLSKAGEGAGSEETQMQQAKLLELARAQGMNTDARRSVFITLVSAEDYKQALLMLKLNDVQRREVIRVLIHCLGSESVYNPFYTLIGQELCIHDHSMRITLQYYLGQHEVAGAKFAQKFSSSSAAASADSQSEHKENVDPRRIANLARAYSWWISRGALSLQALKVVDFSAVRPTPAKFLGLLMIHLSSSPSPSSSSSSSSSSLSSLKGSPAKTLHLPTLTRQPLQTSKLHHLISTNLVASQNQDLPKGLLFFLNTNLDQLQTAARSGRWRNPDDSGGHSVACTAPEFGAA</sequence>
<feature type="compositionally biased region" description="Low complexity" evidence="4">
    <location>
        <begin position="627"/>
        <end position="638"/>
    </location>
</feature>
<dbReference type="Gene3D" id="1.25.40.180">
    <property type="match status" value="1"/>
</dbReference>
<feature type="region of interest" description="Disordered" evidence="4">
    <location>
        <begin position="362"/>
        <end position="382"/>
    </location>
</feature>
<feature type="compositionally biased region" description="Acidic residues" evidence="4">
    <location>
        <begin position="303"/>
        <end position="314"/>
    </location>
</feature>
<dbReference type="STRING" id="1882483.A0A317XHP7"/>
<feature type="non-terminal residue" evidence="6">
    <location>
        <position position="1"/>
    </location>
</feature>
<feature type="region of interest" description="Disordered" evidence="4">
    <location>
        <begin position="902"/>
        <end position="923"/>
    </location>
</feature>
<feature type="compositionally biased region" description="Basic and acidic residues" evidence="4">
    <location>
        <begin position="43"/>
        <end position="52"/>
    </location>
</feature>
<dbReference type="PANTHER" id="PTHR18034">
    <property type="entry name" value="CELL CYCLE CONTROL PROTEIN CWF22-RELATED"/>
    <property type="match status" value="1"/>
</dbReference>